<dbReference type="Gene3D" id="3.60.20.10">
    <property type="entry name" value="Glutamine Phosphoribosylpyrophosphate, subunit 1, domain 1"/>
    <property type="match status" value="1"/>
</dbReference>
<dbReference type="RefSeq" id="WP_089303248.1">
    <property type="nucleotide sequence ID" value="NZ_FZNW01000028.1"/>
</dbReference>
<dbReference type="PANTHER" id="PTHR39328">
    <property type="entry name" value="BLL2871 PROTEIN"/>
    <property type="match status" value="1"/>
</dbReference>
<keyword evidence="1" id="KW-0378">Hydrolase</keyword>
<gene>
    <name evidence="1" type="ORF">SAMN06265360_12815</name>
</gene>
<dbReference type="AlphaFoldDB" id="A0A238ZZM5"/>
<accession>A0A238ZZM5</accession>
<sequence length="303" mass="32493">MTYSIVAVDPDTGDLGIAAQSHFFGVGRLATWSESGVGAIATQAFVNVDFGPDGLAKLRAGVTPGEALDELLEEDDLREYRQLAVVDAAGRTASHTGALCVPASGGLRDDGVAVQGNMLASDAVYEAMLDAYQRAEGTLADRMLAGMTAAERQGGDVRGSQSAVMKVVSGTVSERPWQEVLLDVRVDDHHDPITELARLLPLHRAFDQLGTVMFAPRLMMGTYTGVSRDELESALDSLSRAREVLGDNLEAAFWQAVLLARAGRTEEAKALFVEIFARRERLRDFLTAISTVGFLDGASEFLS</sequence>
<evidence type="ECO:0000313" key="1">
    <source>
        <dbReference type="EMBL" id="SNR88847.1"/>
    </source>
</evidence>
<protein>
    <submittedName>
        <fullName evidence="1">Uncharacterized conserved protein, Ntn-hydrolase superfamily</fullName>
    </submittedName>
</protein>
<dbReference type="GO" id="GO:0016787">
    <property type="term" value="F:hydrolase activity"/>
    <property type="evidence" value="ECO:0007669"/>
    <property type="project" value="UniProtKB-KW"/>
</dbReference>
<name>A0A238ZZM5_9PSEU</name>
<dbReference type="InterPro" id="IPR029055">
    <property type="entry name" value="Ntn_hydrolases_N"/>
</dbReference>
<evidence type="ECO:0000313" key="2">
    <source>
        <dbReference type="Proteomes" id="UP000198348"/>
    </source>
</evidence>
<dbReference type="OrthoDB" id="9790012at2"/>
<keyword evidence="2" id="KW-1185">Reference proteome</keyword>
<dbReference type="PANTHER" id="PTHR39328:SF1">
    <property type="entry name" value="BLL2871 PROTEIN"/>
    <property type="match status" value="1"/>
</dbReference>
<reference evidence="1 2" key="1">
    <citation type="submission" date="2017-06" db="EMBL/GenBank/DDBJ databases">
        <authorList>
            <person name="Kim H.J."/>
            <person name="Triplett B.A."/>
        </authorList>
    </citation>
    <scope>NUCLEOTIDE SEQUENCE [LARGE SCALE GENOMIC DNA]</scope>
    <source>
        <strain evidence="1 2">DSM 45207</strain>
    </source>
</reference>
<dbReference type="SUPFAM" id="SSF56235">
    <property type="entry name" value="N-terminal nucleophile aminohydrolases (Ntn hydrolases)"/>
    <property type="match status" value="1"/>
</dbReference>
<dbReference type="EMBL" id="FZNW01000028">
    <property type="protein sequence ID" value="SNR88847.1"/>
    <property type="molecule type" value="Genomic_DNA"/>
</dbReference>
<dbReference type="Pfam" id="PF06267">
    <property type="entry name" value="DUF1028"/>
    <property type="match status" value="1"/>
</dbReference>
<proteinExistence type="predicted"/>
<organism evidence="1 2">
    <name type="scientific">Haloechinothrix alba</name>
    <dbReference type="NCBI Taxonomy" id="664784"/>
    <lineage>
        <taxon>Bacteria</taxon>
        <taxon>Bacillati</taxon>
        <taxon>Actinomycetota</taxon>
        <taxon>Actinomycetes</taxon>
        <taxon>Pseudonocardiales</taxon>
        <taxon>Pseudonocardiaceae</taxon>
        <taxon>Haloechinothrix</taxon>
    </lineage>
</organism>
<dbReference type="Proteomes" id="UP000198348">
    <property type="component" value="Unassembled WGS sequence"/>
</dbReference>
<dbReference type="InterPro" id="IPR010430">
    <property type="entry name" value="DUF1028"/>
</dbReference>